<sequence>MEKYEYGPTITTEFFGDTPFWRLVDEFIAGIHQDFSKKEITEIACVSKAATFKHWPKLVKYGLIKPTRRYGKAQLYTLNRESKLVKALLQLEWELIDREPLPTKTEQAVAAPATKAK</sequence>
<dbReference type="Proteomes" id="UP000678237">
    <property type="component" value="Unassembled WGS sequence"/>
</dbReference>
<proteinExistence type="predicted"/>
<evidence type="ECO:0000313" key="1">
    <source>
        <dbReference type="EMBL" id="HIH16741.1"/>
    </source>
</evidence>
<organism evidence="1 3">
    <name type="scientific">Candidatus Iainarchaeum sp</name>
    <dbReference type="NCBI Taxonomy" id="3101447"/>
    <lineage>
        <taxon>Archaea</taxon>
        <taxon>Candidatus Iainarchaeota</taxon>
        <taxon>Candidatus Iainarchaeia</taxon>
        <taxon>Candidatus Iainarchaeales</taxon>
        <taxon>Candidatus Iainarchaeaceae</taxon>
        <taxon>Candidatus Iainarchaeum</taxon>
    </lineage>
</organism>
<comment type="caution">
    <text evidence="1">The sequence shown here is derived from an EMBL/GenBank/DDBJ whole genome shotgun (WGS) entry which is preliminary data.</text>
</comment>
<dbReference type="EMBL" id="JAGVWE010000003">
    <property type="protein sequence ID" value="MBS3062904.1"/>
    <property type="molecule type" value="Genomic_DNA"/>
</dbReference>
<dbReference type="AlphaFoldDB" id="A0A7J4JG37"/>
<evidence type="ECO:0000313" key="2">
    <source>
        <dbReference type="EMBL" id="MBS3062904.1"/>
    </source>
</evidence>
<reference evidence="2" key="3">
    <citation type="submission" date="2021-05" db="EMBL/GenBank/DDBJ databases">
        <title>Protein family content uncovers lineage relationships and bacterial pathway maintenance mechanisms in DPANN archaea.</title>
        <authorList>
            <person name="Castelle C.J."/>
            <person name="Meheust R."/>
            <person name="Jaffe A.L."/>
            <person name="Seitz K."/>
            <person name="Gong X."/>
            <person name="Baker B.J."/>
            <person name="Banfield J.F."/>
        </authorList>
    </citation>
    <scope>NUCLEOTIDE SEQUENCE</scope>
    <source>
        <strain evidence="2">RIFCSPLOWO2_01_FULL_58_19</strain>
    </source>
</reference>
<evidence type="ECO:0000313" key="3">
    <source>
        <dbReference type="Proteomes" id="UP000564964"/>
    </source>
</evidence>
<name>A0A7J4JG37_9ARCH</name>
<protein>
    <recommendedName>
        <fullName evidence="4">Winged helix-turn-helix transcriptional regulator</fullName>
    </recommendedName>
</protein>
<reference evidence="2" key="2">
    <citation type="submission" date="2021-03" db="EMBL/GenBank/DDBJ databases">
        <authorList>
            <person name="Jaffe A."/>
        </authorList>
    </citation>
    <scope>NUCLEOTIDE SEQUENCE</scope>
    <source>
        <strain evidence="2">RIFCSPLOWO2_01_FULL_58_19</strain>
    </source>
</reference>
<reference evidence="3" key="1">
    <citation type="journal article" date="2020" name="bioRxiv">
        <title>A rank-normalized archaeal taxonomy based on genome phylogeny resolves widespread incomplete and uneven classifications.</title>
        <authorList>
            <person name="Rinke C."/>
            <person name="Chuvochina M."/>
            <person name="Mussig A.J."/>
            <person name="Chaumeil P.-A."/>
            <person name="Waite D.W."/>
            <person name="Whitman W.B."/>
            <person name="Parks D.H."/>
            <person name="Hugenholtz P."/>
        </authorList>
    </citation>
    <scope>NUCLEOTIDE SEQUENCE [LARGE SCALE GENOMIC DNA]</scope>
</reference>
<accession>A0A7J4JG37</accession>
<evidence type="ECO:0008006" key="4">
    <source>
        <dbReference type="Google" id="ProtNLM"/>
    </source>
</evidence>
<dbReference type="EMBL" id="DUGH01000121">
    <property type="protein sequence ID" value="HIH16741.1"/>
    <property type="molecule type" value="Genomic_DNA"/>
</dbReference>
<gene>
    <name evidence="1" type="ORF">HA252_05020</name>
    <name evidence="2" type="ORF">J4203_03455</name>
</gene>
<dbReference type="Proteomes" id="UP000564964">
    <property type="component" value="Unassembled WGS sequence"/>
</dbReference>